<feature type="transmembrane region" description="Helical" evidence="1">
    <location>
        <begin position="257"/>
        <end position="284"/>
    </location>
</feature>
<dbReference type="AlphaFoldDB" id="A5FV82"/>
<dbReference type="EMBL" id="CP000697">
    <property type="protein sequence ID" value="ABQ29514.1"/>
    <property type="molecule type" value="Genomic_DNA"/>
</dbReference>
<feature type="transmembrane region" description="Helical" evidence="1">
    <location>
        <begin position="233"/>
        <end position="250"/>
    </location>
</feature>
<evidence type="ECO:0000313" key="3">
    <source>
        <dbReference type="Proteomes" id="UP000000245"/>
    </source>
</evidence>
<feature type="transmembrane region" description="Helical" evidence="1">
    <location>
        <begin position="435"/>
        <end position="452"/>
    </location>
</feature>
<evidence type="ECO:0008006" key="4">
    <source>
        <dbReference type="Google" id="ProtNLM"/>
    </source>
</evidence>
<keyword evidence="3" id="KW-1185">Reference proteome</keyword>
<keyword evidence="1" id="KW-1133">Transmembrane helix</keyword>
<keyword evidence="1" id="KW-0472">Membrane</keyword>
<name>A5FV82_ACICJ</name>
<dbReference type="Proteomes" id="UP000000245">
    <property type="component" value="Chromosome"/>
</dbReference>
<feature type="transmembrane region" description="Helical" evidence="1">
    <location>
        <begin position="162"/>
        <end position="179"/>
    </location>
</feature>
<reference evidence="2 3" key="1">
    <citation type="submission" date="2007-05" db="EMBL/GenBank/DDBJ databases">
        <title>Complete sequence of chromosome of Acidiphilium cryptum JF-5.</title>
        <authorList>
            <consortium name="US DOE Joint Genome Institute"/>
            <person name="Copeland A."/>
            <person name="Lucas S."/>
            <person name="Lapidus A."/>
            <person name="Barry K."/>
            <person name="Detter J.C."/>
            <person name="Glavina del Rio T."/>
            <person name="Hammon N."/>
            <person name="Israni S."/>
            <person name="Dalin E."/>
            <person name="Tice H."/>
            <person name="Pitluck S."/>
            <person name="Sims D."/>
            <person name="Brettin T."/>
            <person name="Bruce D."/>
            <person name="Han C."/>
            <person name="Schmutz J."/>
            <person name="Larimer F."/>
            <person name="Land M."/>
            <person name="Hauser L."/>
            <person name="Kyrpides N."/>
            <person name="Kim E."/>
            <person name="Magnuson T."/>
            <person name="Richardson P."/>
        </authorList>
    </citation>
    <scope>NUCLEOTIDE SEQUENCE [LARGE SCALE GENOMIC DNA]</scope>
    <source>
        <strain evidence="2 3">JF-5</strain>
    </source>
</reference>
<feature type="transmembrane region" description="Helical" evidence="1">
    <location>
        <begin position="377"/>
        <end position="395"/>
    </location>
</feature>
<accession>A5FV82</accession>
<gene>
    <name evidence="2" type="ordered locus">Acry_0286</name>
</gene>
<feature type="transmembrane region" description="Helical" evidence="1">
    <location>
        <begin position="211"/>
        <end position="227"/>
    </location>
</feature>
<proteinExistence type="predicted"/>
<feature type="transmembrane region" description="Helical" evidence="1">
    <location>
        <begin position="185"/>
        <end position="204"/>
    </location>
</feature>
<feature type="transmembrane region" description="Helical" evidence="1">
    <location>
        <begin position="352"/>
        <end position="370"/>
    </location>
</feature>
<organism evidence="2 3">
    <name type="scientific">Acidiphilium cryptum (strain JF-5)</name>
    <dbReference type="NCBI Taxonomy" id="349163"/>
    <lineage>
        <taxon>Bacteria</taxon>
        <taxon>Pseudomonadati</taxon>
        <taxon>Pseudomonadota</taxon>
        <taxon>Alphaproteobacteria</taxon>
        <taxon>Acetobacterales</taxon>
        <taxon>Acidocellaceae</taxon>
        <taxon>Acidiphilium</taxon>
    </lineage>
</organism>
<dbReference type="HOGENOM" id="CLU_031358_1_0_5"/>
<evidence type="ECO:0000313" key="2">
    <source>
        <dbReference type="EMBL" id="ABQ29514.1"/>
    </source>
</evidence>
<dbReference type="KEGG" id="acr:Acry_0286"/>
<dbReference type="eggNOG" id="ENOG5030CE8">
    <property type="taxonomic scope" value="Bacteria"/>
</dbReference>
<sequence length="576" mass="66527">MSPLVIANELNHNLLKSFNYHFSVRPSVRTRALGDSMHRITVSFGRIRPVASVIIGMTVLLTNAAVVCIIARSLGADINWDLLNYHFYNGYLWAHGKLIQDSLCTEQSYLDPRLNFFYYLLIRNFAPLTVNLIIAGFQSLGISAAWLLCFHLLKIYNIRTRLILSSVAAISAIIGPIFWSEIGGTMGDTLLASPIILAIFFSLISQERDRLIYLFFAGLLVGFVAGLKFTNMIYAVGFVFAFILTTLYRYKFNIRRLVIVETIFCFSFLSGFVLLYFNIGYLLFVTYKNPIFPYFNNIFHSPYIGNYAIRDERWFPQNLIGYITLPFEFVVRHHPKPNQQHIIGMEIPFRTIFPALYFIISPSILLYLYFKKIKNNELYDIFFVLSFFAGSFFVWEEVFSYYRYFAAAEMIFPTILLVLLVRWGRLIMHWRHHSMTYVAAALLVATAAAYSLPDSNWGREAFSSSYFGASKREFKSYNNALLIVGFRPLGFILPYFPLDDRIIGLPEHLGITQKFQKKYLRPLLDYKNIYYLTDAAEIKNDRELPAHYGVTVNYENCSIYKTSIYPVAVCPVQHTP</sequence>
<evidence type="ECO:0000256" key="1">
    <source>
        <dbReference type="SAM" id="Phobius"/>
    </source>
</evidence>
<feature type="transmembrane region" description="Helical" evidence="1">
    <location>
        <begin position="125"/>
        <end position="150"/>
    </location>
</feature>
<protein>
    <recommendedName>
        <fullName evidence="4">Glycosyltransferase RgtA/B/C/D-like domain-containing protein</fullName>
    </recommendedName>
</protein>
<keyword evidence="1" id="KW-0812">Transmembrane</keyword>
<feature type="transmembrane region" description="Helical" evidence="1">
    <location>
        <begin position="401"/>
        <end position="423"/>
    </location>
</feature>
<feature type="transmembrane region" description="Helical" evidence="1">
    <location>
        <begin position="50"/>
        <end position="74"/>
    </location>
</feature>